<organism evidence="2 3">
    <name type="scientific">Penicillium diatomitis</name>
    <dbReference type="NCBI Taxonomy" id="2819901"/>
    <lineage>
        <taxon>Eukaryota</taxon>
        <taxon>Fungi</taxon>
        <taxon>Dikarya</taxon>
        <taxon>Ascomycota</taxon>
        <taxon>Pezizomycotina</taxon>
        <taxon>Eurotiomycetes</taxon>
        <taxon>Eurotiomycetidae</taxon>
        <taxon>Eurotiales</taxon>
        <taxon>Aspergillaceae</taxon>
        <taxon>Penicillium</taxon>
    </lineage>
</organism>
<sequence length="110" mass="12088">MQQLPQKAVERGGSSARKVGFSCSQSDSHTSRTSQSGEHRHRVRLTLTELPKSQDRIIKFVWWREPRGVCFSSSSSTPSGMKQIWSRLPMGGEASSNERGPQPASSASAN</sequence>
<reference evidence="2" key="1">
    <citation type="submission" date="2022-12" db="EMBL/GenBank/DDBJ databases">
        <authorList>
            <person name="Petersen C."/>
        </authorList>
    </citation>
    <scope>NUCLEOTIDE SEQUENCE</scope>
    <source>
        <strain evidence="2">IBT 30728</strain>
    </source>
</reference>
<feature type="region of interest" description="Disordered" evidence="1">
    <location>
        <begin position="71"/>
        <end position="110"/>
    </location>
</feature>
<accession>A0A9W9X6S9</accession>
<dbReference type="GeneID" id="81625244"/>
<dbReference type="AlphaFoldDB" id="A0A9W9X6S9"/>
<feature type="compositionally biased region" description="Polar residues" evidence="1">
    <location>
        <begin position="71"/>
        <end position="80"/>
    </location>
</feature>
<dbReference type="Proteomes" id="UP001148312">
    <property type="component" value="Unassembled WGS sequence"/>
</dbReference>
<proteinExistence type="predicted"/>
<keyword evidence="3" id="KW-1185">Reference proteome</keyword>
<feature type="region of interest" description="Disordered" evidence="1">
    <location>
        <begin position="1"/>
        <end position="40"/>
    </location>
</feature>
<feature type="compositionally biased region" description="Polar residues" evidence="1">
    <location>
        <begin position="94"/>
        <end position="110"/>
    </location>
</feature>
<dbReference type="EMBL" id="JAPWDQ010000005">
    <property type="protein sequence ID" value="KAJ5485405.1"/>
    <property type="molecule type" value="Genomic_DNA"/>
</dbReference>
<evidence type="ECO:0000313" key="3">
    <source>
        <dbReference type="Proteomes" id="UP001148312"/>
    </source>
</evidence>
<evidence type="ECO:0000313" key="2">
    <source>
        <dbReference type="EMBL" id="KAJ5485405.1"/>
    </source>
</evidence>
<protein>
    <submittedName>
        <fullName evidence="2">Uncharacterized protein</fullName>
    </submittedName>
</protein>
<evidence type="ECO:0000256" key="1">
    <source>
        <dbReference type="SAM" id="MobiDB-lite"/>
    </source>
</evidence>
<feature type="compositionally biased region" description="Polar residues" evidence="1">
    <location>
        <begin position="22"/>
        <end position="36"/>
    </location>
</feature>
<reference evidence="2" key="2">
    <citation type="journal article" date="2023" name="IMA Fungus">
        <title>Comparative genomic study of the Penicillium genus elucidates a diverse pangenome and 15 lateral gene transfer events.</title>
        <authorList>
            <person name="Petersen C."/>
            <person name="Sorensen T."/>
            <person name="Nielsen M.R."/>
            <person name="Sondergaard T.E."/>
            <person name="Sorensen J.L."/>
            <person name="Fitzpatrick D.A."/>
            <person name="Frisvad J.C."/>
            <person name="Nielsen K.L."/>
        </authorList>
    </citation>
    <scope>NUCLEOTIDE SEQUENCE</scope>
    <source>
        <strain evidence="2">IBT 30728</strain>
    </source>
</reference>
<comment type="caution">
    <text evidence="2">The sequence shown here is derived from an EMBL/GenBank/DDBJ whole genome shotgun (WGS) entry which is preliminary data.</text>
</comment>
<gene>
    <name evidence="2" type="ORF">N7539_005393</name>
</gene>
<name>A0A9W9X6S9_9EURO</name>
<dbReference type="RefSeq" id="XP_056790189.1">
    <property type="nucleotide sequence ID" value="XM_056934995.1"/>
</dbReference>